<reference evidence="3 4" key="1">
    <citation type="submission" date="2020-01" db="EMBL/GenBank/DDBJ databases">
        <title>Insect and environment-associated Actinomycetes.</title>
        <authorList>
            <person name="Currrie C."/>
            <person name="Chevrette M."/>
            <person name="Carlson C."/>
            <person name="Stubbendieck R."/>
            <person name="Wendt-Pienkowski E."/>
        </authorList>
    </citation>
    <scope>NUCLEOTIDE SEQUENCE [LARGE SCALE GENOMIC DNA]</scope>
    <source>
        <strain evidence="3 4">SID7739</strain>
    </source>
</reference>
<feature type="region of interest" description="Disordered" evidence="1">
    <location>
        <begin position="17"/>
        <end position="69"/>
    </location>
</feature>
<organism evidence="3 4">
    <name type="scientific">Streptomyces rubrogriseus</name>
    <dbReference type="NCBI Taxonomy" id="194673"/>
    <lineage>
        <taxon>Bacteria</taxon>
        <taxon>Bacillati</taxon>
        <taxon>Actinomycetota</taxon>
        <taxon>Actinomycetes</taxon>
        <taxon>Kitasatosporales</taxon>
        <taxon>Streptomycetaceae</taxon>
        <taxon>Streptomyces</taxon>
        <taxon>Streptomyces violaceoruber group</taxon>
    </lineage>
</organism>
<keyword evidence="2" id="KW-0812">Transmembrane</keyword>
<evidence type="ECO:0000256" key="2">
    <source>
        <dbReference type="SAM" id="Phobius"/>
    </source>
</evidence>
<accession>A0A6G3T7S8</accession>
<evidence type="ECO:0000256" key="1">
    <source>
        <dbReference type="SAM" id="MobiDB-lite"/>
    </source>
</evidence>
<keyword evidence="2" id="KW-1133">Transmembrane helix</keyword>
<evidence type="ECO:0008006" key="5">
    <source>
        <dbReference type="Google" id="ProtNLM"/>
    </source>
</evidence>
<dbReference type="InterPro" id="IPR045728">
    <property type="entry name" value="DUF6082"/>
</dbReference>
<name>A0A6G3T7S8_9ACTN</name>
<keyword evidence="2" id="KW-0472">Membrane</keyword>
<dbReference type="AlphaFoldDB" id="A0A6G3T7S8"/>
<feature type="transmembrane region" description="Helical" evidence="2">
    <location>
        <begin position="80"/>
        <end position="98"/>
    </location>
</feature>
<dbReference type="Proteomes" id="UP000475666">
    <property type="component" value="Unassembled WGS sequence"/>
</dbReference>
<proteinExistence type="predicted"/>
<sequence length="252" mass="28280">MVSSTWWADVFQGAGPCDPRFPPCASSPPPRRSAPLGTLEVAAPNIARRSPSADPHSTTGGRSPDSGVDMVTRKKVTGRFGSAAAGMLLATAGISLAARRQRREAANMHERLLELEELAIRRQSLAHQQRMHWELLTRAIDDPSLAEVIDTYDKSIPAERRRQFFYANAWYVNLYHVHRAGLLDQEGLQGRLREFFQSPVFREYWEATRNMRAALDQNSDEARLGLVVDALAKDFEDADTDEWWVVGTPPHD</sequence>
<evidence type="ECO:0000313" key="4">
    <source>
        <dbReference type="Proteomes" id="UP000475666"/>
    </source>
</evidence>
<evidence type="ECO:0000313" key="3">
    <source>
        <dbReference type="EMBL" id="NEC32606.1"/>
    </source>
</evidence>
<protein>
    <recommendedName>
        <fullName evidence="5">Secreted protein</fullName>
    </recommendedName>
</protein>
<comment type="caution">
    <text evidence="3">The sequence shown here is derived from an EMBL/GenBank/DDBJ whole genome shotgun (WGS) entry which is preliminary data.</text>
</comment>
<feature type="compositionally biased region" description="Pro residues" evidence="1">
    <location>
        <begin position="19"/>
        <end position="32"/>
    </location>
</feature>
<dbReference type="EMBL" id="JAAGMQ010000148">
    <property type="protein sequence ID" value="NEC32606.1"/>
    <property type="molecule type" value="Genomic_DNA"/>
</dbReference>
<gene>
    <name evidence="3" type="ORF">G3I66_05345</name>
</gene>
<dbReference type="Pfam" id="PF19560">
    <property type="entry name" value="DUF6082"/>
    <property type="match status" value="1"/>
</dbReference>